<sequence length="144" mass="16101">MQLAEIKVSYTNQNTQKKKVLHSKDIYEAIIPNWNSETIEYIEESKIILLNRASVILGVYELSKGGISGTVVDLRIILAVALKCNASNIVLIHNHPSGNLQPSEQDKIITKKLREASKLLDLLLLDHVIISKEGYYSFADNGIL</sequence>
<dbReference type="PANTHER" id="PTHR30471:SF3">
    <property type="entry name" value="UPF0758 PROTEIN YEES-RELATED"/>
    <property type="match status" value="1"/>
</dbReference>
<dbReference type="InterPro" id="IPR001405">
    <property type="entry name" value="UPF0758"/>
</dbReference>
<evidence type="ECO:0000256" key="2">
    <source>
        <dbReference type="ARBA" id="ARBA00022723"/>
    </source>
</evidence>
<dbReference type="OrthoDB" id="9804482at2"/>
<keyword evidence="8" id="KW-1185">Reference proteome</keyword>
<evidence type="ECO:0000256" key="3">
    <source>
        <dbReference type="ARBA" id="ARBA00022801"/>
    </source>
</evidence>
<keyword evidence="1" id="KW-0645">Protease</keyword>
<dbReference type="EMBL" id="JUIW01000005">
    <property type="protein sequence ID" value="RYJ43280.1"/>
    <property type="molecule type" value="Genomic_DNA"/>
</dbReference>
<dbReference type="GO" id="GO:0046872">
    <property type="term" value="F:metal ion binding"/>
    <property type="evidence" value="ECO:0007669"/>
    <property type="project" value="UniProtKB-KW"/>
</dbReference>
<comment type="caution">
    <text evidence="7">The sequence shown here is derived from an EMBL/GenBank/DDBJ whole genome shotgun (WGS) entry which is preliminary data.</text>
</comment>
<dbReference type="PANTHER" id="PTHR30471">
    <property type="entry name" value="DNA REPAIR PROTEIN RADC"/>
    <property type="match status" value="1"/>
</dbReference>
<keyword evidence="4" id="KW-0862">Zinc</keyword>
<evidence type="ECO:0000256" key="4">
    <source>
        <dbReference type="ARBA" id="ARBA00022833"/>
    </source>
</evidence>
<dbReference type="InterPro" id="IPR020891">
    <property type="entry name" value="UPF0758_CS"/>
</dbReference>
<dbReference type="PROSITE" id="PS01302">
    <property type="entry name" value="UPF0758"/>
    <property type="match status" value="1"/>
</dbReference>
<keyword evidence="5" id="KW-0482">Metalloprotease</keyword>
<dbReference type="Gene3D" id="3.40.140.10">
    <property type="entry name" value="Cytidine Deaminase, domain 2"/>
    <property type="match status" value="1"/>
</dbReference>
<protein>
    <submittedName>
        <fullName evidence="7">Putative DNA repair protein RadC</fullName>
    </submittedName>
</protein>
<dbReference type="PROSITE" id="PS50249">
    <property type="entry name" value="MPN"/>
    <property type="match status" value="1"/>
</dbReference>
<dbReference type="Proteomes" id="UP000289775">
    <property type="component" value="Unassembled WGS sequence"/>
</dbReference>
<name>A0A444WBS9_9FLAO</name>
<evidence type="ECO:0000256" key="1">
    <source>
        <dbReference type="ARBA" id="ARBA00022670"/>
    </source>
</evidence>
<evidence type="ECO:0000313" key="8">
    <source>
        <dbReference type="Proteomes" id="UP000289775"/>
    </source>
</evidence>
<evidence type="ECO:0000259" key="6">
    <source>
        <dbReference type="PROSITE" id="PS50249"/>
    </source>
</evidence>
<evidence type="ECO:0000313" key="7">
    <source>
        <dbReference type="EMBL" id="RYJ43280.1"/>
    </source>
</evidence>
<dbReference type="GO" id="GO:0006508">
    <property type="term" value="P:proteolysis"/>
    <property type="evidence" value="ECO:0007669"/>
    <property type="project" value="UniProtKB-KW"/>
</dbReference>
<keyword evidence="2" id="KW-0479">Metal-binding</keyword>
<feature type="domain" description="MPN" evidence="6">
    <location>
        <begin position="19"/>
        <end position="144"/>
    </location>
</feature>
<dbReference type="Pfam" id="PF04002">
    <property type="entry name" value="RadC"/>
    <property type="match status" value="1"/>
</dbReference>
<keyword evidence="3" id="KW-0378">Hydrolase</keyword>
<gene>
    <name evidence="7" type="ORF">NU09_1618</name>
</gene>
<proteinExistence type="predicted"/>
<dbReference type="InterPro" id="IPR037518">
    <property type="entry name" value="MPN"/>
</dbReference>
<organism evidence="7 8">
    <name type="scientific">Flavobacterium beibuense</name>
    <dbReference type="NCBI Taxonomy" id="657326"/>
    <lineage>
        <taxon>Bacteria</taxon>
        <taxon>Pseudomonadati</taxon>
        <taxon>Bacteroidota</taxon>
        <taxon>Flavobacteriia</taxon>
        <taxon>Flavobacteriales</taxon>
        <taxon>Flavobacteriaceae</taxon>
        <taxon>Flavobacterium</taxon>
    </lineage>
</organism>
<evidence type="ECO:0000256" key="5">
    <source>
        <dbReference type="ARBA" id="ARBA00023049"/>
    </source>
</evidence>
<reference evidence="7 8" key="1">
    <citation type="submission" date="2014-12" db="EMBL/GenBank/DDBJ databases">
        <title>Genome sequence of Flavobacterium beibuense RSKm HC5.</title>
        <authorList>
            <person name="Kim J.F."/>
            <person name="Song J.Y."/>
            <person name="Kwak M.-J."/>
            <person name="Lee S.-W."/>
        </authorList>
    </citation>
    <scope>NUCLEOTIDE SEQUENCE [LARGE SCALE GENOMIC DNA]</scope>
    <source>
        <strain evidence="7 8">RSKm HC5</strain>
    </source>
</reference>
<dbReference type="InterPro" id="IPR025657">
    <property type="entry name" value="RadC_JAB"/>
</dbReference>
<accession>A0A444WBS9</accession>
<dbReference type="GO" id="GO:0008237">
    <property type="term" value="F:metallopeptidase activity"/>
    <property type="evidence" value="ECO:0007669"/>
    <property type="project" value="UniProtKB-KW"/>
</dbReference>
<dbReference type="AlphaFoldDB" id="A0A444WBS9"/>
<dbReference type="RefSeq" id="WP_129750757.1">
    <property type="nucleotide sequence ID" value="NZ_JUIW01000005.1"/>
</dbReference>
<dbReference type="CDD" id="cd08071">
    <property type="entry name" value="MPN_DUF2466"/>
    <property type="match status" value="1"/>
</dbReference>